<dbReference type="EMBL" id="CAJOBG010104858">
    <property type="protein sequence ID" value="CAF4717872.1"/>
    <property type="molecule type" value="Genomic_DNA"/>
</dbReference>
<evidence type="ECO:0000313" key="1">
    <source>
        <dbReference type="EMBL" id="CAF4717872.1"/>
    </source>
</evidence>
<feature type="non-terminal residue" evidence="1">
    <location>
        <position position="1"/>
    </location>
</feature>
<accession>A0A821JNK5</accession>
<evidence type="ECO:0000313" key="2">
    <source>
        <dbReference type="Proteomes" id="UP000663866"/>
    </source>
</evidence>
<keyword evidence="2" id="KW-1185">Reference proteome</keyword>
<protein>
    <submittedName>
        <fullName evidence="1">Uncharacterized protein</fullName>
    </submittedName>
</protein>
<comment type="caution">
    <text evidence="1">The sequence shown here is derived from an EMBL/GenBank/DDBJ whole genome shotgun (WGS) entry which is preliminary data.</text>
</comment>
<organism evidence="1 2">
    <name type="scientific">Rotaria magnacalcarata</name>
    <dbReference type="NCBI Taxonomy" id="392030"/>
    <lineage>
        <taxon>Eukaryota</taxon>
        <taxon>Metazoa</taxon>
        <taxon>Spiralia</taxon>
        <taxon>Gnathifera</taxon>
        <taxon>Rotifera</taxon>
        <taxon>Eurotatoria</taxon>
        <taxon>Bdelloidea</taxon>
        <taxon>Philodinida</taxon>
        <taxon>Philodinidae</taxon>
        <taxon>Rotaria</taxon>
    </lineage>
</organism>
<name>A0A821JNK5_9BILA</name>
<dbReference type="AlphaFoldDB" id="A0A821JNK5"/>
<dbReference type="Proteomes" id="UP000663866">
    <property type="component" value="Unassembled WGS sequence"/>
</dbReference>
<feature type="non-terminal residue" evidence="1">
    <location>
        <position position="44"/>
    </location>
</feature>
<proteinExistence type="predicted"/>
<sequence>MFTEVRKGYEQASIKTNQRPNQGIVETLTNLRERSLLYIDESAY</sequence>
<reference evidence="1" key="1">
    <citation type="submission" date="2021-02" db="EMBL/GenBank/DDBJ databases">
        <authorList>
            <person name="Nowell W R."/>
        </authorList>
    </citation>
    <scope>NUCLEOTIDE SEQUENCE</scope>
</reference>
<gene>
    <name evidence="1" type="ORF">OVN521_LOCUS48977</name>
</gene>